<keyword evidence="3" id="KW-0732">Signal</keyword>
<feature type="domain" description="Peptidase S9 prolyl oligopeptidase catalytic" evidence="4">
    <location>
        <begin position="462"/>
        <end position="664"/>
    </location>
</feature>
<name>A0A7W7EWG5_9SPHN</name>
<dbReference type="Proteomes" id="UP000574769">
    <property type="component" value="Unassembled WGS sequence"/>
</dbReference>
<dbReference type="PANTHER" id="PTHR42776">
    <property type="entry name" value="SERINE PEPTIDASE S9 FAMILY MEMBER"/>
    <property type="match status" value="1"/>
</dbReference>
<feature type="region of interest" description="Disordered" evidence="2">
    <location>
        <begin position="26"/>
        <end position="49"/>
    </location>
</feature>
<evidence type="ECO:0000259" key="4">
    <source>
        <dbReference type="Pfam" id="PF00326"/>
    </source>
</evidence>
<reference evidence="5 6" key="1">
    <citation type="submission" date="2020-08" db="EMBL/GenBank/DDBJ databases">
        <title>Genomic Encyclopedia of Type Strains, Phase IV (KMG-IV): sequencing the most valuable type-strain genomes for metagenomic binning, comparative biology and taxonomic classification.</title>
        <authorList>
            <person name="Goeker M."/>
        </authorList>
    </citation>
    <scope>NUCLEOTIDE SEQUENCE [LARGE SCALE GENOMIC DNA]</scope>
    <source>
        <strain evidence="5 6">DSM 15867</strain>
    </source>
</reference>
<feature type="chain" id="PRO_5031105073" evidence="3">
    <location>
        <begin position="22"/>
        <end position="667"/>
    </location>
</feature>
<accession>A0A7W7EWG5</accession>
<keyword evidence="5" id="KW-0031">Aminopeptidase</keyword>
<feature type="compositionally biased region" description="Basic and acidic residues" evidence="2">
    <location>
        <begin position="31"/>
        <end position="49"/>
    </location>
</feature>
<dbReference type="AlphaFoldDB" id="A0A7W7EWG5"/>
<comment type="caution">
    <text evidence="5">The sequence shown here is derived from an EMBL/GenBank/DDBJ whole genome shotgun (WGS) entry which is preliminary data.</text>
</comment>
<keyword evidence="5" id="KW-0645">Protease</keyword>
<feature type="signal peptide" evidence="3">
    <location>
        <begin position="1"/>
        <end position="21"/>
    </location>
</feature>
<keyword evidence="6" id="KW-1185">Reference proteome</keyword>
<evidence type="ECO:0000256" key="1">
    <source>
        <dbReference type="ARBA" id="ARBA00022801"/>
    </source>
</evidence>
<protein>
    <submittedName>
        <fullName evidence="5">Dipeptidyl aminopeptidase/acylaminoacyl peptidase</fullName>
    </submittedName>
</protein>
<dbReference type="InterPro" id="IPR029058">
    <property type="entry name" value="AB_hydrolase_fold"/>
</dbReference>
<evidence type="ECO:0000256" key="3">
    <source>
        <dbReference type="SAM" id="SignalP"/>
    </source>
</evidence>
<keyword evidence="1" id="KW-0378">Hydrolase</keyword>
<evidence type="ECO:0000313" key="5">
    <source>
        <dbReference type="EMBL" id="MBB4616517.1"/>
    </source>
</evidence>
<dbReference type="PANTHER" id="PTHR42776:SF27">
    <property type="entry name" value="DIPEPTIDYL PEPTIDASE FAMILY MEMBER 6"/>
    <property type="match status" value="1"/>
</dbReference>
<sequence>MRVIGRGVACLAWLLASSVGAGGAAGAAQEQAERKDVATKDTSTKDIGAKDGPIPVESFAALPVIDAPQLSPDGTRVAGKMAIDGTQYLMIVQVTGGPGTKPSVVKVGPTVDINWWRWVGDGWLAVGLGSQDMVYGTEIYVTRVIGLSADAKVMKRLDWEHSGVRADDVLWTARDGSPRILLAKQTGIASEMDFWPSVYEYDLSTGRGRRIVTGVANVWDWYADGAGNVRIGYRLDDSSRKATLLYRASNADTFRTIARADRKNNESFVTPSLFRADGSAIGVDDSEGHDTAYEMSLPDLKLGRKLFATPGYDIASVIANPAGDDVAGYGVDEQYYRTEWIDPAMREVQAAMDKAIGGGRHARILSWSADRTKLLVEVGSASQAGMIYYYDIADGRMQRLSWTNPKLQGRVLSPVRTIRYPARDGTQIEAVLTLPRGRAAKALPIIVLPHGGPFARDDESWDWWTQYLAESGYAVIQPNYRGSSGYGREFAKKGEGQWGLKMQDDLDDALAWAVKQGIADPKRACMVGASYGGYAAMRAAQRGGGLYRCAISYAGVSDLAAMRAYDGQFLYGRTRGDWLKKQAPDFRSVSPRFGAADFAVPILLVHGKADKRVPVKQSRMMASALADAGKPFEYLEQPLADHHFTRSEDRLTFLQRMKAFLDQHNPA</sequence>
<organism evidence="5 6">
    <name type="scientific">Sphingomonas abaci</name>
    <dbReference type="NCBI Taxonomy" id="237611"/>
    <lineage>
        <taxon>Bacteria</taxon>
        <taxon>Pseudomonadati</taxon>
        <taxon>Pseudomonadota</taxon>
        <taxon>Alphaproteobacteria</taxon>
        <taxon>Sphingomonadales</taxon>
        <taxon>Sphingomonadaceae</taxon>
        <taxon>Sphingomonas</taxon>
    </lineage>
</organism>
<dbReference type="GO" id="GO:0006508">
    <property type="term" value="P:proteolysis"/>
    <property type="evidence" value="ECO:0007669"/>
    <property type="project" value="InterPro"/>
</dbReference>
<dbReference type="EMBL" id="JACHNY010000001">
    <property type="protein sequence ID" value="MBB4616517.1"/>
    <property type="molecule type" value="Genomic_DNA"/>
</dbReference>
<dbReference type="SUPFAM" id="SSF82171">
    <property type="entry name" value="DPP6 N-terminal domain-like"/>
    <property type="match status" value="1"/>
</dbReference>
<gene>
    <name evidence="5" type="ORF">GGQ96_000623</name>
</gene>
<dbReference type="GO" id="GO:0004177">
    <property type="term" value="F:aminopeptidase activity"/>
    <property type="evidence" value="ECO:0007669"/>
    <property type="project" value="UniProtKB-KW"/>
</dbReference>
<dbReference type="SUPFAM" id="SSF53474">
    <property type="entry name" value="alpha/beta-Hydrolases"/>
    <property type="match status" value="1"/>
</dbReference>
<dbReference type="RefSeq" id="WP_184111421.1">
    <property type="nucleotide sequence ID" value="NZ_JACHNY010000001.1"/>
</dbReference>
<proteinExistence type="predicted"/>
<evidence type="ECO:0000256" key="2">
    <source>
        <dbReference type="SAM" id="MobiDB-lite"/>
    </source>
</evidence>
<dbReference type="Gene3D" id="3.40.50.1820">
    <property type="entry name" value="alpha/beta hydrolase"/>
    <property type="match status" value="1"/>
</dbReference>
<dbReference type="Pfam" id="PF00326">
    <property type="entry name" value="Peptidase_S9"/>
    <property type="match status" value="1"/>
</dbReference>
<dbReference type="GO" id="GO:0004252">
    <property type="term" value="F:serine-type endopeptidase activity"/>
    <property type="evidence" value="ECO:0007669"/>
    <property type="project" value="TreeGrafter"/>
</dbReference>
<evidence type="ECO:0000313" key="6">
    <source>
        <dbReference type="Proteomes" id="UP000574769"/>
    </source>
</evidence>
<dbReference type="InterPro" id="IPR001375">
    <property type="entry name" value="Peptidase_S9_cat"/>
</dbReference>